<dbReference type="Proteomes" id="UP000271974">
    <property type="component" value="Unassembled WGS sequence"/>
</dbReference>
<comment type="caution">
    <text evidence="6">The sequence shown here is derived from an EMBL/GenBank/DDBJ whole genome shotgun (WGS) entry which is preliminary data.</text>
</comment>
<keyword evidence="5" id="KW-0472">Membrane</keyword>
<organism evidence="6 7">
    <name type="scientific">Elysia chlorotica</name>
    <name type="common">Eastern emerald elysia</name>
    <name type="synonym">Sea slug</name>
    <dbReference type="NCBI Taxonomy" id="188477"/>
    <lineage>
        <taxon>Eukaryota</taxon>
        <taxon>Metazoa</taxon>
        <taxon>Spiralia</taxon>
        <taxon>Lophotrochozoa</taxon>
        <taxon>Mollusca</taxon>
        <taxon>Gastropoda</taxon>
        <taxon>Heterobranchia</taxon>
        <taxon>Euthyneura</taxon>
        <taxon>Panpulmonata</taxon>
        <taxon>Sacoglossa</taxon>
        <taxon>Placobranchoidea</taxon>
        <taxon>Plakobranchidae</taxon>
        <taxon>Elysia</taxon>
    </lineage>
</organism>
<evidence type="ECO:0000313" key="7">
    <source>
        <dbReference type="Proteomes" id="UP000271974"/>
    </source>
</evidence>
<dbReference type="HAMAP" id="MF_00376">
    <property type="entry name" value="Dephospho_CoA_kinase"/>
    <property type="match status" value="1"/>
</dbReference>
<keyword evidence="3" id="KW-0067">ATP-binding</keyword>
<evidence type="ECO:0000256" key="4">
    <source>
        <dbReference type="ARBA" id="ARBA00044157"/>
    </source>
</evidence>
<dbReference type="PANTHER" id="PTHR10695">
    <property type="entry name" value="DEPHOSPHO-COA KINASE-RELATED"/>
    <property type="match status" value="1"/>
</dbReference>
<keyword evidence="2" id="KW-0547">Nucleotide-binding</keyword>
<protein>
    <recommendedName>
        <fullName evidence="4">Dephospho-CoA kinase domain-containing protein</fullName>
    </recommendedName>
</protein>
<accession>A0A433U1L6</accession>
<dbReference type="GO" id="GO:0004140">
    <property type="term" value="F:dephospho-CoA kinase activity"/>
    <property type="evidence" value="ECO:0007669"/>
    <property type="project" value="InterPro"/>
</dbReference>
<sequence>MFLVGLTGGIATGKSTVAKIFREEYGCPVIDADAIARKVVEPGKPAYRKIRSTFGEEVLLSTGEINREKLGQIIFNDGGKRRELNAIVHPAIKREMLWQVFWNFLHGHQFAILDIPLLFETKQMLPFVSFSIVVFCNEEQQLNRLMQRNNLDEEAAKARINSQMSLKEKCELCTHVIDNTQSLDETKNHVKQVCKTLKASNKHILVRLGLIAAFIPISLAVLLLCRFFGLF</sequence>
<evidence type="ECO:0000256" key="1">
    <source>
        <dbReference type="ARBA" id="ARBA00009018"/>
    </source>
</evidence>
<name>A0A433U1L6_ELYCH</name>
<dbReference type="InterPro" id="IPR001977">
    <property type="entry name" value="Depp_CoAkinase"/>
</dbReference>
<dbReference type="FunFam" id="3.40.50.300:FF:000485">
    <property type="entry name" value="Dephospho-CoA kinase CAB5"/>
    <property type="match status" value="1"/>
</dbReference>
<reference evidence="6 7" key="1">
    <citation type="submission" date="2019-01" db="EMBL/GenBank/DDBJ databases">
        <title>A draft genome assembly of the solar-powered sea slug Elysia chlorotica.</title>
        <authorList>
            <person name="Cai H."/>
            <person name="Li Q."/>
            <person name="Fang X."/>
            <person name="Li J."/>
            <person name="Curtis N.E."/>
            <person name="Altenburger A."/>
            <person name="Shibata T."/>
            <person name="Feng M."/>
            <person name="Maeda T."/>
            <person name="Schwartz J.A."/>
            <person name="Shigenobu S."/>
            <person name="Lundholm N."/>
            <person name="Nishiyama T."/>
            <person name="Yang H."/>
            <person name="Hasebe M."/>
            <person name="Li S."/>
            <person name="Pierce S.K."/>
            <person name="Wang J."/>
        </authorList>
    </citation>
    <scope>NUCLEOTIDE SEQUENCE [LARGE SCALE GENOMIC DNA]</scope>
    <source>
        <strain evidence="6">EC2010</strain>
        <tissue evidence="6">Whole organism of an adult</tissue>
    </source>
</reference>
<dbReference type="OrthoDB" id="247245at2759"/>
<dbReference type="SUPFAM" id="SSF52540">
    <property type="entry name" value="P-loop containing nucleoside triphosphate hydrolases"/>
    <property type="match status" value="1"/>
</dbReference>
<keyword evidence="5" id="KW-1133">Transmembrane helix</keyword>
<dbReference type="NCBIfam" id="TIGR00152">
    <property type="entry name" value="dephospho-CoA kinase"/>
    <property type="match status" value="1"/>
</dbReference>
<dbReference type="STRING" id="188477.A0A433U1L6"/>
<dbReference type="PROSITE" id="PS51219">
    <property type="entry name" value="DPCK"/>
    <property type="match status" value="1"/>
</dbReference>
<dbReference type="CDD" id="cd02022">
    <property type="entry name" value="DPCK"/>
    <property type="match status" value="1"/>
</dbReference>
<dbReference type="Gene3D" id="3.40.50.300">
    <property type="entry name" value="P-loop containing nucleotide triphosphate hydrolases"/>
    <property type="match status" value="1"/>
</dbReference>
<proteinExistence type="inferred from homology"/>
<dbReference type="PANTHER" id="PTHR10695:SF46">
    <property type="entry name" value="BIFUNCTIONAL COENZYME A SYNTHASE-RELATED"/>
    <property type="match status" value="1"/>
</dbReference>
<evidence type="ECO:0000256" key="3">
    <source>
        <dbReference type="ARBA" id="ARBA00022840"/>
    </source>
</evidence>
<keyword evidence="7" id="KW-1185">Reference proteome</keyword>
<dbReference type="EMBL" id="RQTK01000103">
    <property type="protein sequence ID" value="RUS87696.1"/>
    <property type="molecule type" value="Genomic_DNA"/>
</dbReference>
<evidence type="ECO:0000256" key="5">
    <source>
        <dbReference type="SAM" id="Phobius"/>
    </source>
</evidence>
<dbReference type="GO" id="GO:0015937">
    <property type="term" value="P:coenzyme A biosynthetic process"/>
    <property type="evidence" value="ECO:0007669"/>
    <property type="project" value="InterPro"/>
</dbReference>
<dbReference type="InterPro" id="IPR027417">
    <property type="entry name" value="P-loop_NTPase"/>
</dbReference>
<evidence type="ECO:0000313" key="6">
    <source>
        <dbReference type="EMBL" id="RUS87696.1"/>
    </source>
</evidence>
<dbReference type="GO" id="GO:0005524">
    <property type="term" value="F:ATP binding"/>
    <property type="evidence" value="ECO:0007669"/>
    <property type="project" value="UniProtKB-KW"/>
</dbReference>
<keyword evidence="5" id="KW-0812">Transmembrane</keyword>
<evidence type="ECO:0000256" key="2">
    <source>
        <dbReference type="ARBA" id="ARBA00022741"/>
    </source>
</evidence>
<feature type="transmembrane region" description="Helical" evidence="5">
    <location>
        <begin position="205"/>
        <end position="229"/>
    </location>
</feature>
<gene>
    <name evidence="6" type="ORF">EGW08_004537</name>
</gene>
<dbReference type="AlphaFoldDB" id="A0A433U1L6"/>
<comment type="similarity">
    <text evidence="1">Belongs to the CoaE family.</text>
</comment>
<dbReference type="Pfam" id="PF01121">
    <property type="entry name" value="CoaE"/>
    <property type="match status" value="1"/>
</dbReference>
<dbReference type="GO" id="GO:0005737">
    <property type="term" value="C:cytoplasm"/>
    <property type="evidence" value="ECO:0007669"/>
    <property type="project" value="UniProtKB-ARBA"/>
</dbReference>